<dbReference type="OrthoDB" id="40048at2157"/>
<evidence type="ECO:0000256" key="4">
    <source>
        <dbReference type="ARBA" id="ARBA00022840"/>
    </source>
</evidence>
<feature type="compositionally biased region" description="Acidic residues" evidence="5">
    <location>
        <begin position="25"/>
        <end position="53"/>
    </location>
</feature>
<dbReference type="CDD" id="cd03230">
    <property type="entry name" value="ABC_DR_subfamily_A"/>
    <property type="match status" value="1"/>
</dbReference>
<feature type="region of interest" description="Disordered" evidence="5">
    <location>
        <begin position="1"/>
        <end position="53"/>
    </location>
</feature>
<organism evidence="7 8">
    <name type="scientific">Halosimplex rubrum</name>
    <dbReference type="NCBI Taxonomy" id="869889"/>
    <lineage>
        <taxon>Archaea</taxon>
        <taxon>Methanobacteriati</taxon>
        <taxon>Methanobacteriota</taxon>
        <taxon>Stenosarchaea group</taxon>
        <taxon>Halobacteria</taxon>
        <taxon>Halobacteriales</taxon>
        <taxon>Haloarculaceae</taxon>
        <taxon>Halosimplex</taxon>
    </lineage>
</organism>
<dbReference type="SMART" id="SM00382">
    <property type="entry name" value="AAA"/>
    <property type="match status" value="1"/>
</dbReference>
<dbReference type="SUPFAM" id="SSF52540">
    <property type="entry name" value="P-loop containing nucleoside triphosphate hydrolases"/>
    <property type="match status" value="1"/>
</dbReference>
<keyword evidence="2" id="KW-0813">Transport</keyword>
<evidence type="ECO:0000256" key="5">
    <source>
        <dbReference type="SAM" id="MobiDB-lite"/>
    </source>
</evidence>
<dbReference type="InterPro" id="IPR050763">
    <property type="entry name" value="ABC_transporter_ATP-binding"/>
</dbReference>
<accession>A0A7D5P760</accession>
<dbReference type="RefSeq" id="WP_179908875.1">
    <property type="nucleotide sequence ID" value="NZ_CP058910.1"/>
</dbReference>
<keyword evidence="8" id="KW-1185">Reference proteome</keyword>
<evidence type="ECO:0000256" key="3">
    <source>
        <dbReference type="ARBA" id="ARBA00022741"/>
    </source>
</evidence>
<proteinExistence type="inferred from homology"/>
<feature type="domain" description="ABC transporter" evidence="6">
    <location>
        <begin position="57"/>
        <end position="274"/>
    </location>
</feature>
<dbReference type="AlphaFoldDB" id="A0A7D5P760"/>
<dbReference type="PROSITE" id="PS50893">
    <property type="entry name" value="ABC_TRANSPORTER_2"/>
    <property type="match status" value="1"/>
</dbReference>
<sequence>MTDRDRPTTETVSSGDGTTERAPGEDDGDSDAPVDREADGDEPVEEAGDPDGADEALVVDGVARSFGDVSVLSSVSFAAQRGTVACLVGPNGSGKTTLLRVVAGLLAPDAGSVSLPAGGDRAVGYLAQTPAFRPQFTLAETLAFYGDLAGVDAEPAAVLERVGLEAVADRRVGALSGGMTRLFGIAVATVGDPPVLVLDEPSSGLDPTMTEHVGSVVRGLADEGRTVLLATHELGTVDRVGDTVLVLDDGAIQVAAPPDELRRETGSETLTHAVNQYIHGEDGDLTVRAGTWEGTDE</sequence>
<evidence type="ECO:0000256" key="1">
    <source>
        <dbReference type="ARBA" id="ARBA00005417"/>
    </source>
</evidence>
<dbReference type="GeneID" id="56079718"/>
<protein>
    <submittedName>
        <fullName evidence="7">ABC transporter ATP-binding protein</fullName>
    </submittedName>
</protein>
<evidence type="ECO:0000313" key="8">
    <source>
        <dbReference type="Proteomes" id="UP000509667"/>
    </source>
</evidence>
<keyword evidence="4 7" id="KW-0067">ATP-binding</keyword>
<dbReference type="EMBL" id="CP058910">
    <property type="protein sequence ID" value="QLH78998.1"/>
    <property type="molecule type" value="Genomic_DNA"/>
</dbReference>
<dbReference type="GO" id="GO:0005524">
    <property type="term" value="F:ATP binding"/>
    <property type="evidence" value="ECO:0007669"/>
    <property type="project" value="UniProtKB-KW"/>
</dbReference>
<dbReference type="Gene3D" id="3.40.50.300">
    <property type="entry name" value="P-loop containing nucleotide triphosphate hydrolases"/>
    <property type="match status" value="1"/>
</dbReference>
<dbReference type="KEGG" id="hrr:HZS55_17605"/>
<dbReference type="Pfam" id="PF00005">
    <property type="entry name" value="ABC_tran"/>
    <property type="match status" value="1"/>
</dbReference>
<gene>
    <name evidence="7" type="ORF">HZS55_17605</name>
</gene>
<comment type="similarity">
    <text evidence="1">Belongs to the ABC transporter superfamily.</text>
</comment>
<dbReference type="InterPro" id="IPR003439">
    <property type="entry name" value="ABC_transporter-like_ATP-bd"/>
</dbReference>
<dbReference type="Proteomes" id="UP000509667">
    <property type="component" value="Chromosome"/>
</dbReference>
<name>A0A7D5P760_9EURY</name>
<evidence type="ECO:0000313" key="7">
    <source>
        <dbReference type="EMBL" id="QLH78998.1"/>
    </source>
</evidence>
<keyword evidence="3" id="KW-0547">Nucleotide-binding</keyword>
<dbReference type="PANTHER" id="PTHR42711:SF5">
    <property type="entry name" value="ABC TRANSPORTER ATP-BINDING PROTEIN NATA"/>
    <property type="match status" value="1"/>
</dbReference>
<reference evidence="7 8" key="1">
    <citation type="submission" date="2020-07" db="EMBL/GenBank/DDBJ databases">
        <title>Halosimplex pelagicum sp. nov. and Halosimplex rubrum sp. nov., isolated from salted brown alga Laminaria, and emended description of the genus Halosimplex.</title>
        <authorList>
            <person name="Cui H."/>
        </authorList>
    </citation>
    <scope>NUCLEOTIDE SEQUENCE [LARGE SCALE GENOMIC DNA]</scope>
    <source>
        <strain evidence="7 8">R27</strain>
    </source>
</reference>
<dbReference type="InterPro" id="IPR003593">
    <property type="entry name" value="AAA+_ATPase"/>
</dbReference>
<dbReference type="PANTHER" id="PTHR42711">
    <property type="entry name" value="ABC TRANSPORTER ATP-BINDING PROTEIN"/>
    <property type="match status" value="1"/>
</dbReference>
<evidence type="ECO:0000259" key="6">
    <source>
        <dbReference type="PROSITE" id="PS50893"/>
    </source>
</evidence>
<dbReference type="InterPro" id="IPR027417">
    <property type="entry name" value="P-loop_NTPase"/>
</dbReference>
<dbReference type="GO" id="GO:0016887">
    <property type="term" value="F:ATP hydrolysis activity"/>
    <property type="evidence" value="ECO:0007669"/>
    <property type="project" value="InterPro"/>
</dbReference>
<evidence type="ECO:0000256" key="2">
    <source>
        <dbReference type="ARBA" id="ARBA00022448"/>
    </source>
</evidence>